<accession>A0A165Q8G1</accession>
<reference evidence="1 2" key="1">
    <citation type="journal article" date="2016" name="Mol. Biol. Evol.">
        <title>Comparative Genomics of Early-Diverging Mushroom-Forming Fungi Provides Insights into the Origins of Lignocellulose Decay Capabilities.</title>
        <authorList>
            <person name="Nagy L.G."/>
            <person name="Riley R."/>
            <person name="Tritt A."/>
            <person name="Adam C."/>
            <person name="Daum C."/>
            <person name="Floudas D."/>
            <person name="Sun H."/>
            <person name="Yadav J.S."/>
            <person name="Pangilinan J."/>
            <person name="Larsson K.H."/>
            <person name="Matsuura K."/>
            <person name="Barry K."/>
            <person name="Labutti K."/>
            <person name="Kuo R."/>
            <person name="Ohm R.A."/>
            <person name="Bhattacharya S.S."/>
            <person name="Shirouzu T."/>
            <person name="Yoshinaga Y."/>
            <person name="Martin F.M."/>
            <person name="Grigoriev I.V."/>
            <person name="Hibbett D.S."/>
        </authorList>
    </citation>
    <scope>NUCLEOTIDE SEQUENCE [LARGE SCALE GENOMIC DNA]</scope>
    <source>
        <strain evidence="1 2">HHB14362 ss-1</strain>
    </source>
</reference>
<evidence type="ECO:0000313" key="2">
    <source>
        <dbReference type="Proteomes" id="UP000076761"/>
    </source>
</evidence>
<organism evidence="1 2">
    <name type="scientific">Neolentinus lepideus HHB14362 ss-1</name>
    <dbReference type="NCBI Taxonomy" id="1314782"/>
    <lineage>
        <taxon>Eukaryota</taxon>
        <taxon>Fungi</taxon>
        <taxon>Dikarya</taxon>
        <taxon>Basidiomycota</taxon>
        <taxon>Agaricomycotina</taxon>
        <taxon>Agaricomycetes</taxon>
        <taxon>Gloeophyllales</taxon>
        <taxon>Gloeophyllaceae</taxon>
        <taxon>Neolentinus</taxon>
    </lineage>
</organism>
<dbReference type="AlphaFoldDB" id="A0A165Q8G1"/>
<dbReference type="OrthoDB" id="289721at2759"/>
<dbReference type="InParanoid" id="A0A165Q8G1"/>
<protein>
    <submittedName>
        <fullName evidence="1">Uncharacterized protein</fullName>
    </submittedName>
</protein>
<evidence type="ECO:0000313" key="1">
    <source>
        <dbReference type="EMBL" id="KZT22068.1"/>
    </source>
</evidence>
<gene>
    <name evidence="1" type="ORF">NEOLEDRAFT_1072414</name>
</gene>
<dbReference type="STRING" id="1314782.A0A165Q8G1"/>
<keyword evidence="2" id="KW-1185">Reference proteome</keyword>
<proteinExistence type="predicted"/>
<dbReference type="EMBL" id="KV425600">
    <property type="protein sequence ID" value="KZT22068.1"/>
    <property type="molecule type" value="Genomic_DNA"/>
</dbReference>
<dbReference type="Gene3D" id="1.10.357.90">
    <property type="match status" value="1"/>
</dbReference>
<dbReference type="Proteomes" id="UP000076761">
    <property type="component" value="Unassembled WGS sequence"/>
</dbReference>
<sequence length="117" mass="13273">MKMHHYVRSLALDVRRKTKFLHSSIKQILQSTHAAIRNKATNKVAQSNGAICKVDKKVVLFLGTHAFHLVLSCKPEVYSRLVKLLAFELSLPKNRILQSRYRSVLAEGQATVTQLSF</sequence>
<name>A0A165Q8G1_9AGAM</name>